<protein>
    <submittedName>
        <fullName evidence="1">Uncharacterized protein</fullName>
    </submittedName>
</protein>
<dbReference type="GeneID" id="25029372"/>
<gene>
    <name evidence="1" type="ORF">SOCG_00388</name>
</gene>
<sequence length="389" mass="43889">MNLKVLNRALDHPTYDSEEEEHHAELSNYIPSSQLVLREEDFCSVWKSSNCHESTPSLSRGDLTRQLLRDTMIPVPSKFSKYHKGLLSKNSNKNLLRADLNSMLSLSSQPLHNDDEFAFPFGFQHLASNSASTSTNNYRKHLALDNPCNFNSRARGLTNRKLDSEINRTSSKSSNYFLNFVTSKAIKGAHNCLVFEAADNDHPLATALESNHRVLPVPSYPSSFPSGPSNSCGKSTCTSRNTKPLRKRSLLSDLSIVSVKFREKISFFTSSIFGIMYPKHISKEQVANSTVASPNGRTELDKDNMCMENCILHTFSSSDTPLIPWHEVLARREVRRPRLNSDFFRVYVLERQMRKAGKLSSNSAGRAQFISHPKPNMINMFSSPLQIQL</sequence>
<keyword evidence="2" id="KW-1185">Reference proteome</keyword>
<dbReference type="EMBL" id="KE503207">
    <property type="protein sequence ID" value="EPX72625.1"/>
    <property type="molecule type" value="Genomic_DNA"/>
</dbReference>
<dbReference type="RefSeq" id="XP_013018262.1">
    <property type="nucleotide sequence ID" value="XM_013162808.1"/>
</dbReference>
<accession>S9R2N6</accession>
<name>S9R2N6_SCHOY</name>
<organism evidence="1 2">
    <name type="scientific">Schizosaccharomyces octosporus (strain yFS286)</name>
    <name type="common">Fission yeast</name>
    <name type="synonym">Octosporomyces octosporus</name>
    <dbReference type="NCBI Taxonomy" id="483514"/>
    <lineage>
        <taxon>Eukaryota</taxon>
        <taxon>Fungi</taxon>
        <taxon>Dikarya</taxon>
        <taxon>Ascomycota</taxon>
        <taxon>Taphrinomycotina</taxon>
        <taxon>Schizosaccharomycetes</taxon>
        <taxon>Schizosaccharomycetales</taxon>
        <taxon>Schizosaccharomycetaceae</taxon>
        <taxon>Schizosaccharomyces</taxon>
    </lineage>
</organism>
<dbReference type="PANTHER" id="PTHR42051">
    <property type="entry name" value="MEIOTICALLY UP-REGULATED PROTEIN PB1A10.08"/>
    <property type="match status" value="1"/>
</dbReference>
<proteinExistence type="predicted"/>
<dbReference type="InterPro" id="IPR034443">
    <property type="entry name" value="PB1A10.08"/>
</dbReference>
<evidence type="ECO:0000313" key="1">
    <source>
        <dbReference type="EMBL" id="EPX72625.1"/>
    </source>
</evidence>
<dbReference type="AlphaFoldDB" id="S9R2N6"/>
<dbReference type="HOGENOM" id="CLU_660829_0_0_1"/>
<dbReference type="OMA" id="AQFISHP"/>
<dbReference type="PANTHER" id="PTHR42051:SF1">
    <property type="entry name" value="MEIOTICALLY UP-REGULATED PROTEIN PB1A10.08"/>
    <property type="match status" value="1"/>
</dbReference>
<dbReference type="Proteomes" id="UP000016088">
    <property type="component" value="Unassembled WGS sequence"/>
</dbReference>
<dbReference type="VEuPathDB" id="FungiDB:SOCG_00388"/>
<dbReference type="OrthoDB" id="4181307at2759"/>
<evidence type="ECO:0000313" key="2">
    <source>
        <dbReference type="Proteomes" id="UP000016088"/>
    </source>
</evidence>
<reference evidence="1 2" key="1">
    <citation type="journal article" date="2011" name="Science">
        <title>Comparative functional genomics of the fission yeasts.</title>
        <authorList>
            <person name="Rhind N."/>
            <person name="Chen Z."/>
            <person name="Yassour M."/>
            <person name="Thompson D.A."/>
            <person name="Haas B.J."/>
            <person name="Habib N."/>
            <person name="Wapinski I."/>
            <person name="Roy S."/>
            <person name="Lin M.F."/>
            <person name="Heiman D.I."/>
            <person name="Young S.K."/>
            <person name="Furuya K."/>
            <person name="Guo Y."/>
            <person name="Pidoux A."/>
            <person name="Chen H.M."/>
            <person name="Robbertse B."/>
            <person name="Goldberg J.M."/>
            <person name="Aoki K."/>
            <person name="Bayne E.H."/>
            <person name="Berlin A.M."/>
            <person name="Desjardins C.A."/>
            <person name="Dobbs E."/>
            <person name="Dukaj L."/>
            <person name="Fan L."/>
            <person name="FitzGerald M.G."/>
            <person name="French C."/>
            <person name="Gujja S."/>
            <person name="Hansen K."/>
            <person name="Keifenheim D."/>
            <person name="Levin J.Z."/>
            <person name="Mosher R.A."/>
            <person name="Mueller C.A."/>
            <person name="Pfiffner J."/>
            <person name="Priest M."/>
            <person name="Russ C."/>
            <person name="Smialowska A."/>
            <person name="Swoboda P."/>
            <person name="Sykes S.M."/>
            <person name="Vaughn M."/>
            <person name="Vengrova S."/>
            <person name="Yoder R."/>
            <person name="Zeng Q."/>
            <person name="Allshire R."/>
            <person name="Baulcombe D."/>
            <person name="Birren B.W."/>
            <person name="Brown W."/>
            <person name="Ekwall K."/>
            <person name="Kellis M."/>
            <person name="Leatherwood J."/>
            <person name="Levin H."/>
            <person name="Margalit H."/>
            <person name="Martienssen R."/>
            <person name="Nieduszynski C.A."/>
            <person name="Spatafora J.W."/>
            <person name="Friedman N."/>
            <person name="Dalgaard J.Z."/>
            <person name="Baumann P."/>
            <person name="Niki H."/>
            <person name="Regev A."/>
            <person name="Nusbaum C."/>
        </authorList>
    </citation>
    <scope>NUCLEOTIDE SEQUENCE [LARGE SCALE GENOMIC DNA]</scope>
    <source>
        <strain evidence="2">yFS286</strain>
    </source>
</reference>